<keyword evidence="1" id="KW-0812">Transmembrane</keyword>
<dbReference type="RefSeq" id="WP_015918791.1">
    <property type="nucleotide sequence ID" value="NC_011978.1"/>
</dbReference>
<sequence>MRIISDLFFFTGFGTLFVSIVFFDLGTRAIKKKQPRKKKFYDKRGWQFLTASLASFAVSIILALFGRG</sequence>
<keyword evidence="1" id="KW-0472">Membrane</keyword>
<evidence type="ECO:0000256" key="1">
    <source>
        <dbReference type="SAM" id="Phobius"/>
    </source>
</evidence>
<name>B9KBR6_THENN</name>
<organism evidence="2 3">
    <name type="scientific">Thermotoga neapolitana (strain ATCC 49049 / DSM 4359 / NBRC 107923 / NS-E)</name>
    <dbReference type="NCBI Taxonomy" id="309803"/>
    <lineage>
        <taxon>Bacteria</taxon>
        <taxon>Thermotogati</taxon>
        <taxon>Thermotogota</taxon>
        <taxon>Thermotogae</taxon>
        <taxon>Thermotogales</taxon>
        <taxon>Thermotogaceae</taxon>
        <taxon>Thermotoga</taxon>
    </lineage>
</organism>
<dbReference type="STRING" id="309803.CTN_0286"/>
<protein>
    <submittedName>
        <fullName evidence="2">Uncharacterized protein</fullName>
    </submittedName>
</protein>
<keyword evidence="1" id="KW-1133">Transmembrane helix</keyword>
<feature type="transmembrane region" description="Helical" evidence="1">
    <location>
        <begin position="6"/>
        <end position="25"/>
    </location>
</feature>
<keyword evidence="3" id="KW-1185">Reference proteome</keyword>
<dbReference type="EMBL" id="CP000916">
    <property type="protein sequence ID" value="ACM22462.1"/>
    <property type="molecule type" value="Genomic_DNA"/>
</dbReference>
<proteinExistence type="predicted"/>
<dbReference type="AlphaFoldDB" id="B9KBR6"/>
<evidence type="ECO:0000313" key="2">
    <source>
        <dbReference type="EMBL" id="ACM22462.1"/>
    </source>
</evidence>
<dbReference type="Proteomes" id="UP000000445">
    <property type="component" value="Chromosome"/>
</dbReference>
<feature type="transmembrane region" description="Helical" evidence="1">
    <location>
        <begin position="46"/>
        <end position="65"/>
    </location>
</feature>
<accession>B9KBR6</accession>
<reference evidence="2 3" key="1">
    <citation type="journal article" date="2009" name="Biosci. Biotechnol. Biochem.">
        <title>WeGAS: a web-based microbial genome annotation system.</title>
        <authorList>
            <person name="Lee D."/>
            <person name="Seo H."/>
            <person name="Park C."/>
            <person name="Park K."/>
        </authorList>
    </citation>
    <scope>NUCLEOTIDE SEQUENCE [LARGE SCALE GENOMIC DNA]</scope>
    <source>
        <strain evidence="3">ATCC 49049 / DSM 4359 / NBRC 107923 / NS-E</strain>
    </source>
</reference>
<gene>
    <name evidence="2" type="ordered locus">CTN_0286</name>
</gene>
<dbReference type="KEGG" id="tna:CTN_0286"/>
<evidence type="ECO:0000313" key="3">
    <source>
        <dbReference type="Proteomes" id="UP000000445"/>
    </source>
</evidence>
<dbReference type="HOGENOM" id="CLU_204730_0_0_0"/>